<dbReference type="PANTHER" id="PTHR32305">
    <property type="match status" value="1"/>
</dbReference>
<dbReference type="EMBL" id="VOXD01000008">
    <property type="protein sequence ID" value="TXF90216.1"/>
    <property type="molecule type" value="Genomic_DNA"/>
</dbReference>
<gene>
    <name evidence="1" type="ORF">FUA23_06765</name>
</gene>
<protein>
    <submittedName>
        <fullName evidence="1">RHS repeat-associated core domain-containing protein</fullName>
    </submittedName>
</protein>
<sequence length="288" mass="30592">MLREYKACNQNRYLSTHHERDKDTGYDNRGARLYDSEIGRFLGVDALAGMYAPFSPYNYVLGNPISNTDPDGRSVDTDIVDKDGVLIARVDDSTPDHVAVVDGSASKIQQKLANGDVTTEQLISGAKIKTTATNIRAAAQVLYRTENNGGDYEEASLVEGGVISTGERGAQESATVPGRSGVNGVSIHSHGLNATEDPGGGVRSYSALKPSLTGQKPAGEADQDAFPNFLQNIIVGRLGNASKTSSGISQPKLGAAFYGRGEVKPQGTLTKSAMQQILKNRIKLEAGF</sequence>
<dbReference type="InterPro" id="IPR050708">
    <property type="entry name" value="T6SS_VgrG/RHS"/>
</dbReference>
<keyword evidence="2" id="KW-1185">Reference proteome</keyword>
<dbReference type="InterPro" id="IPR022385">
    <property type="entry name" value="Rhs_assc_core"/>
</dbReference>
<dbReference type="Gene3D" id="2.180.10.10">
    <property type="entry name" value="RHS repeat-associated core"/>
    <property type="match status" value="1"/>
</dbReference>
<dbReference type="AlphaFoldDB" id="A0A5C7FI67"/>
<dbReference type="OrthoDB" id="644170at2"/>
<evidence type="ECO:0000313" key="2">
    <source>
        <dbReference type="Proteomes" id="UP000321907"/>
    </source>
</evidence>
<reference evidence="1 2" key="1">
    <citation type="submission" date="2019-08" db="EMBL/GenBank/DDBJ databases">
        <title>Lewinella sp. strain SSH13 Genome sequencing and assembly.</title>
        <authorList>
            <person name="Kim I."/>
        </authorList>
    </citation>
    <scope>NUCLEOTIDE SEQUENCE [LARGE SCALE GENOMIC DNA]</scope>
    <source>
        <strain evidence="1 2">SSH13</strain>
    </source>
</reference>
<evidence type="ECO:0000313" key="1">
    <source>
        <dbReference type="EMBL" id="TXF90216.1"/>
    </source>
</evidence>
<name>A0A5C7FI67_9BACT</name>
<dbReference type="PANTHER" id="PTHR32305:SF15">
    <property type="entry name" value="PROTEIN RHSA-RELATED"/>
    <property type="match status" value="1"/>
</dbReference>
<accession>A0A5C7FI67</accession>
<dbReference type="NCBIfam" id="TIGR03696">
    <property type="entry name" value="Rhs_assc_core"/>
    <property type="match status" value="1"/>
</dbReference>
<dbReference type="Proteomes" id="UP000321907">
    <property type="component" value="Unassembled WGS sequence"/>
</dbReference>
<proteinExistence type="predicted"/>
<comment type="caution">
    <text evidence="1">The sequence shown here is derived from an EMBL/GenBank/DDBJ whole genome shotgun (WGS) entry which is preliminary data.</text>
</comment>
<organism evidence="1 2">
    <name type="scientific">Neolewinella aurantiaca</name>
    <dbReference type="NCBI Taxonomy" id="2602767"/>
    <lineage>
        <taxon>Bacteria</taxon>
        <taxon>Pseudomonadati</taxon>
        <taxon>Bacteroidota</taxon>
        <taxon>Saprospiria</taxon>
        <taxon>Saprospirales</taxon>
        <taxon>Lewinellaceae</taxon>
        <taxon>Neolewinella</taxon>
    </lineage>
</organism>